<feature type="transmembrane region" description="Helical" evidence="10">
    <location>
        <begin position="115"/>
        <end position="135"/>
    </location>
</feature>
<feature type="transmembrane region" description="Helical" evidence="10">
    <location>
        <begin position="25"/>
        <end position="46"/>
    </location>
</feature>
<dbReference type="PANTHER" id="PTHR24421:SF10">
    <property type="entry name" value="NITRATE_NITRITE SENSOR PROTEIN NARQ"/>
    <property type="match status" value="1"/>
</dbReference>
<evidence type="ECO:0000313" key="13">
    <source>
        <dbReference type="EMBL" id="TQL43278.1"/>
    </source>
</evidence>
<keyword evidence="6 13" id="KW-0418">Kinase</keyword>
<feature type="domain" description="Signal transduction histidine kinase subgroup 3 dimerisation and phosphoacceptor" evidence="12">
    <location>
        <begin position="266"/>
        <end position="331"/>
    </location>
</feature>
<keyword evidence="7" id="KW-0067">ATP-binding</keyword>
<dbReference type="Pfam" id="PF07730">
    <property type="entry name" value="HisKA_3"/>
    <property type="match status" value="1"/>
</dbReference>
<keyword evidence="10" id="KW-0472">Membrane</keyword>
<dbReference type="Gene3D" id="1.20.5.1930">
    <property type="match status" value="1"/>
</dbReference>
<keyword evidence="5" id="KW-0547">Nucleotide-binding</keyword>
<dbReference type="InterPro" id="IPR011712">
    <property type="entry name" value="Sig_transdc_His_kin_sub3_dim/P"/>
</dbReference>
<dbReference type="EC" id="2.7.13.3" evidence="2"/>
<comment type="catalytic activity">
    <reaction evidence="1">
        <text>ATP + protein L-histidine = ADP + protein N-phospho-L-histidine.</text>
        <dbReference type="EC" id="2.7.13.3"/>
    </reaction>
</comment>
<evidence type="ECO:0000259" key="12">
    <source>
        <dbReference type="Pfam" id="PF07730"/>
    </source>
</evidence>
<keyword evidence="10" id="KW-1133">Transmembrane helix</keyword>
<dbReference type="CDD" id="cd16917">
    <property type="entry name" value="HATPase_UhpB-NarQ-NarX-like"/>
    <property type="match status" value="1"/>
</dbReference>
<evidence type="ECO:0000256" key="1">
    <source>
        <dbReference type="ARBA" id="ARBA00000085"/>
    </source>
</evidence>
<dbReference type="PANTHER" id="PTHR24421">
    <property type="entry name" value="NITRATE/NITRITE SENSOR PROTEIN NARX-RELATED"/>
    <property type="match status" value="1"/>
</dbReference>
<sequence>MLLALFGDALTPEVAYSRAAEGVTYTVFGVVTFLLLPIVMRALAVFDIALTRAGLGGNAAEAPAAPTAASPSDGMSLAEALPFASFTGWSWILIGFATVATIAVTWPLLVTLYEVHPAIAMVLAAAEAAAVALALRLPALAIALGTVTPAATTLITAAPIATPWPWPVTMLIVQALLAFIIGLRHDWRWVLAALALPQLAVIAAVAFSGAGFTGGAITSLVISSSVALGLGLCGIVAQRLLENRGALRAERQHSAELDAKQRELSERNVVARELHDVVAHSMSVVSIQANTAKYRIPGLGDEAEAEFEAIAQSSRQALSEMRGLLATLRDSDGTAPLAPQPTLADLPALIQSSRNSGAEINYRTAGDAPAESVLSATGLTVYRVVQESLANAMRHAPGAAIDVTVTLGDDTITVGVVNGPAPQEAPPAPGSGLGLAGLRERVTALGGSVTAGPTPAAAGEGSGSAGAGFAVSVELPR</sequence>
<accession>A0A542Y5B3</accession>
<evidence type="ECO:0000256" key="7">
    <source>
        <dbReference type="ARBA" id="ARBA00022840"/>
    </source>
</evidence>
<dbReference type="RefSeq" id="WP_141886623.1">
    <property type="nucleotide sequence ID" value="NZ_BAAAUY010000010.1"/>
</dbReference>
<feature type="domain" description="Histidine kinase/HSP90-like ATPase" evidence="11">
    <location>
        <begin position="380"/>
        <end position="476"/>
    </location>
</feature>
<keyword evidence="4" id="KW-0808">Transferase</keyword>
<dbReference type="InterPro" id="IPR003594">
    <property type="entry name" value="HATPase_dom"/>
</dbReference>
<dbReference type="InterPro" id="IPR036890">
    <property type="entry name" value="HATPase_C_sf"/>
</dbReference>
<dbReference type="SUPFAM" id="SSF55874">
    <property type="entry name" value="ATPase domain of HSP90 chaperone/DNA topoisomerase II/histidine kinase"/>
    <property type="match status" value="1"/>
</dbReference>
<feature type="transmembrane region" description="Helical" evidence="10">
    <location>
        <begin position="164"/>
        <end position="183"/>
    </location>
</feature>
<dbReference type="EMBL" id="VFON01000001">
    <property type="protein sequence ID" value="TQL43278.1"/>
    <property type="molecule type" value="Genomic_DNA"/>
</dbReference>
<feature type="region of interest" description="Disordered" evidence="9">
    <location>
        <begin position="446"/>
        <end position="467"/>
    </location>
</feature>
<reference evidence="13 14" key="1">
    <citation type="submission" date="2019-06" db="EMBL/GenBank/DDBJ databases">
        <title>Sequencing the genomes of 1000 actinobacteria strains.</title>
        <authorList>
            <person name="Klenk H.-P."/>
        </authorList>
    </citation>
    <scope>NUCLEOTIDE SEQUENCE [LARGE SCALE GENOMIC DNA]</scope>
    <source>
        <strain evidence="13 14">DSM 8803</strain>
    </source>
</reference>
<dbReference type="AlphaFoldDB" id="A0A542Y5B3"/>
<keyword evidence="14" id="KW-1185">Reference proteome</keyword>
<feature type="transmembrane region" description="Helical" evidence="10">
    <location>
        <begin position="216"/>
        <end position="241"/>
    </location>
</feature>
<evidence type="ECO:0000256" key="6">
    <source>
        <dbReference type="ARBA" id="ARBA00022777"/>
    </source>
</evidence>
<feature type="transmembrane region" description="Helical" evidence="10">
    <location>
        <begin position="140"/>
        <end position="158"/>
    </location>
</feature>
<feature type="compositionally biased region" description="Low complexity" evidence="9">
    <location>
        <begin position="446"/>
        <end position="459"/>
    </location>
</feature>
<evidence type="ECO:0000256" key="5">
    <source>
        <dbReference type="ARBA" id="ARBA00022741"/>
    </source>
</evidence>
<keyword evidence="8" id="KW-0902">Two-component regulatory system</keyword>
<dbReference type="GO" id="GO:0005524">
    <property type="term" value="F:ATP binding"/>
    <property type="evidence" value="ECO:0007669"/>
    <property type="project" value="UniProtKB-KW"/>
</dbReference>
<evidence type="ECO:0000256" key="8">
    <source>
        <dbReference type="ARBA" id="ARBA00023012"/>
    </source>
</evidence>
<dbReference type="InterPro" id="IPR050482">
    <property type="entry name" value="Sensor_HK_TwoCompSys"/>
</dbReference>
<dbReference type="GO" id="GO:0000155">
    <property type="term" value="F:phosphorelay sensor kinase activity"/>
    <property type="evidence" value="ECO:0007669"/>
    <property type="project" value="InterPro"/>
</dbReference>
<keyword evidence="10" id="KW-0812">Transmembrane</keyword>
<name>A0A542Y5B3_9MICO</name>
<dbReference type="Gene3D" id="3.30.565.10">
    <property type="entry name" value="Histidine kinase-like ATPase, C-terminal domain"/>
    <property type="match status" value="1"/>
</dbReference>
<gene>
    <name evidence="13" type="ORF">FB468_1296</name>
</gene>
<protein>
    <recommendedName>
        <fullName evidence="2">histidine kinase</fullName>
        <ecNumber evidence="2">2.7.13.3</ecNumber>
    </recommendedName>
</protein>
<dbReference type="Pfam" id="PF02518">
    <property type="entry name" value="HATPase_c"/>
    <property type="match status" value="1"/>
</dbReference>
<evidence type="ECO:0000256" key="2">
    <source>
        <dbReference type="ARBA" id="ARBA00012438"/>
    </source>
</evidence>
<comment type="caution">
    <text evidence="13">The sequence shown here is derived from an EMBL/GenBank/DDBJ whole genome shotgun (WGS) entry which is preliminary data.</text>
</comment>
<evidence type="ECO:0000313" key="14">
    <source>
        <dbReference type="Proteomes" id="UP000319094"/>
    </source>
</evidence>
<dbReference type="OrthoDB" id="227596at2"/>
<dbReference type="GO" id="GO:0016020">
    <property type="term" value="C:membrane"/>
    <property type="evidence" value="ECO:0007669"/>
    <property type="project" value="InterPro"/>
</dbReference>
<organism evidence="13 14">
    <name type="scientific">Leucobacter komagatae</name>
    <dbReference type="NCBI Taxonomy" id="55969"/>
    <lineage>
        <taxon>Bacteria</taxon>
        <taxon>Bacillati</taxon>
        <taxon>Actinomycetota</taxon>
        <taxon>Actinomycetes</taxon>
        <taxon>Micrococcales</taxon>
        <taxon>Microbacteriaceae</taxon>
        <taxon>Leucobacter</taxon>
    </lineage>
</organism>
<dbReference type="Proteomes" id="UP000319094">
    <property type="component" value="Unassembled WGS sequence"/>
</dbReference>
<dbReference type="GO" id="GO:0046983">
    <property type="term" value="F:protein dimerization activity"/>
    <property type="evidence" value="ECO:0007669"/>
    <property type="project" value="InterPro"/>
</dbReference>
<feature type="transmembrane region" description="Helical" evidence="10">
    <location>
        <begin position="89"/>
        <end position="109"/>
    </location>
</feature>
<evidence type="ECO:0000259" key="11">
    <source>
        <dbReference type="Pfam" id="PF02518"/>
    </source>
</evidence>
<evidence type="ECO:0000256" key="3">
    <source>
        <dbReference type="ARBA" id="ARBA00022553"/>
    </source>
</evidence>
<proteinExistence type="predicted"/>
<keyword evidence="3" id="KW-0597">Phosphoprotein</keyword>
<evidence type="ECO:0000256" key="9">
    <source>
        <dbReference type="SAM" id="MobiDB-lite"/>
    </source>
</evidence>
<evidence type="ECO:0000256" key="10">
    <source>
        <dbReference type="SAM" id="Phobius"/>
    </source>
</evidence>
<evidence type="ECO:0000256" key="4">
    <source>
        <dbReference type="ARBA" id="ARBA00022679"/>
    </source>
</evidence>
<feature type="transmembrane region" description="Helical" evidence="10">
    <location>
        <begin position="190"/>
        <end position="210"/>
    </location>
</feature>